<dbReference type="InterPro" id="IPR006696">
    <property type="entry name" value="DUF423"/>
</dbReference>
<evidence type="ECO:0000256" key="4">
    <source>
        <dbReference type="ARBA" id="ARBA00022989"/>
    </source>
</evidence>
<sequence length="128" mass="13942">MNKKIVVTAAILGMVAVITGAFGAHALKELVTPKYLQTWGTAVQYHFYHVFALLFLAVLNRSSSKLINTSYWLFTLGILLFSGSLYALTLLSIHPSGVMSILGPITPLGGVLFIVGWFTLALAAWKEK</sequence>
<keyword evidence="8" id="KW-1185">Reference proteome</keyword>
<dbReference type="RefSeq" id="WP_188415813.1">
    <property type="nucleotide sequence ID" value="NZ_BMDO01000004.1"/>
</dbReference>
<evidence type="ECO:0000256" key="3">
    <source>
        <dbReference type="ARBA" id="ARBA00022692"/>
    </source>
</evidence>
<dbReference type="Proteomes" id="UP000662074">
    <property type="component" value="Unassembled WGS sequence"/>
</dbReference>
<keyword evidence="5 6" id="KW-0472">Membrane</keyword>
<comment type="caution">
    <text evidence="7">The sequence shown here is derived from an EMBL/GenBank/DDBJ whole genome shotgun (WGS) entry which is preliminary data.</text>
</comment>
<evidence type="ECO:0000256" key="1">
    <source>
        <dbReference type="ARBA" id="ARBA00004141"/>
    </source>
</evidence>
<comment type="similarity">
    <text evidence="2">Belongs to the UPF0382 family.</text>
</comment>
<dbReference type="AlphaFoldDB" id="A0A917N1K4"/>
<dbReference type="PANTHER" id="PTHR43461:SF1">
    <property type="entry name" value="TRANSMEMBRANE PROTEIN 256"/>
    <property type="match status" value="1"/>
</dbReference>
<evidence type="ECO:0000256" key="2">
    <source>
        <dbReference type="ARBA" id="ARBA00009694"/>
    </source>
</evidence>
<dbReference type="PANTHER" id="PTHR43461">
    <property type="entry name" value="TRANSMEMBRANE PROTEIN 256"/>
    <property type="match status" value="1"/>
</dbReference>
<organism evidence="7 8">
    <name type="scientific">Mucilaginibacter galii</name>
    <dbReference type="NCBI Taxonomy" id="2005073"/>
    <lineage>
        <taxon>Bacteria</taxon>
        <taxon>Pseudomonadati</taxon>
        <taxon>Bacteroidota</taxon>
        <taxon>Sphingobacteriia</taxon>
        <taxon>Sphingobacteriales</taxon>
        <taxon>Sphingobacteriaceae</taxon>
        <taxon>Mucilaginibacter</taxon>
    </lineage>
</organism>
<comment type="subcellular location">
    <subcellularLocation>
        <location evidence="1">Membrane</location>
        <topology evidence="1">Multi-pass membrane protein</topology>
    </subcellularLocation>
</comment>
<evidence type="ECO:0000256" key="5">
    <source>
        <dbReference type="ARBA" id="ARBA00023136"/>
    </source>
</evidence>
<reference evidence="7" key="2">
    <citation type="submission" date="2020-09" db="EMBL/GenBank/DDBJ databases">
        <authorList>
            <person name="Sun Q."/>
            <person name="Sedlacek I."/>
        </authorList>
    </citation>
    <scope>NUCLEOTIDE SEQUENCE</scope>
    <source>
        <strain evidence="7">CCM 8711</strain>
    </source>
</reference>
<keyword evidence="4 6" id="KW-1133">Transmembrane helix</keyword>
<proteinExistence type="inferred from homology"/>
<keyword evidence="3 6" id="KW-0812">Transmembrane</keyword>
<evidence type="ECO:0000313" key="8">
    <source>
        <dbReference type="Proteomes" id="UP000662074"/>
    </source>
</evidence>
<dbReference type="GO" id="GO:0005886">
    <property type="term" value="C:plasma membrane"/>
    <property type="evidence" value="ECO:0007669"/>
    <property type="project" value="TreeGrafter"/>
</dbReference>
<dbReference type="Pfam" id="PF04241">
    <property type="entry name" value="DUF423"/>
    <property type="match status" value="1"/>
</dbReference>
<protein>
    <submittedName>
        <fullName evidence="7">Membrane protein</fullName>
    </submittedName>
</protein>
<gene>
    <name evidence="7" type="ORF">GCM10011425_17660</name>
</gene>
<feature type="transmembrane region" description="Helical" evidence="6">
    <location>
        <begin position="105"/>
        <end position="125"/>
    </location>
</feature>
<evidence type="ECO:0000256" key="6">
    <source>
        <dbReference type="SAM" id="Phobius"/>
    </source>
</evidence>
<feature type="transmembrane region" description="Helical" evidence="6">
    <location>
        <begin position="42"/>
        <end position="59"/>
    </location>
</feature>
<accession>A0A917N1K4</accession>
<evidence type="ECO:0000313" key="7">
    <source>
        <dbReference type="EMBL" id="GGI50554.1"/>
    </source>
</evidence>
<name>A0A917N1K4_9SPHI</name>
<feature type="transmembrane region" description="Helical" evidence="6">
    <location>
        <begin position="71"/>
        <end position="93"/>
    </location>
</feature>
<reference evidence="7" key="1">
    <citation type="journal article" date="2014" name="Int. J. Syst. Evol. Microbiol.">
        <title>Complete genome sequence of Corynebacterium casei LMG S-19264T (=DSM 44701T), isolated from a smear-ripened cheese.</title>
        <authorList>
            <consortium name="US DOE Joint Genome Institute (JGI-PGF)"/>
            <person name="Walter F."/>
            <person name="Albersmeier A."/>
            <person name="Kalinowski J."/>
            <person name="Ruckert C."/>
        </authorList>
    </citation>
    <scope>NUCLEOTIDE SEQUENCE</scope>
    <source>
        <strain evidence="7">CCM 8711</strain>
    </source>
</reference>
<dbReference type="EMBL" id="BMDO01000004">
    <property type="protein sequence ID" value="GGI50554.1"/>
    <property type="molecule type" value="Genomic_DNA"/>
</dbReference>